<proteinExistence type="predicted"/>
<gene>
    <name evidence="1" type="ORF">IAD36_04785</name>
</gene>
<evidence type="ECO:0000313" key="2">
    <source>
        <dbReference type="Proteomes" id="UP000824238"/>
    </source>
</evidence>
<dbReference type="EMBL" id="DVHH01000119">
    <property type="protein sequence ID" value="HIR54899.1"/>
    <property type="molecule type" value="Genomic_DNA"/>
</dbReference>
<accession>A0A9D1DL39</accession>
<dbReference type="Pfam" id="PF20551">
    <property type="entry name" value="DUF6765"/>
    <property type="match status" value="1"/>
</dbReference>
<reference evidence="1" key="2">
    <citation type="journal article" date="2021" name="PeerJ">
        <title>Extensive microbial diversity within the chicken gut microbiome revealed by metagenomics and culture.</title>
        <authorList>
            <person name="Gilroy R."/>
            <person name="Ravi A."/>
            <person name="Getino M."/>
            <person name="Pursley I."/>
            <person name="Horton D.L."/>
            <person name="Alikhan N.F."/>
            <person name="Baker D."/>
            <person name="Gharbi K."/>
            <person name="Hall N."/>
            <person name="Watson M."/>
            <person name="Adriaenssens E.M."/>
            <person name="Foster-Nyarko E."/>
            <person name="Jarju S."/>
            <person name="Secka A."/>
            <person name="Antonio M."/>
            <person name="Oren A."/>
            <person name="Chaudhuri R.R."/>
            <person name="La Ragione R."/>
            <person name="Hildebrand F."/>
            <person name="Pallen M.J."/>
        </authorList>
    </citation>
    <scope>NUCLEOTIDE SEQUENCE</scope>
    <source>
        <strain evidence="1">ChiGjej3B3-7149</strain>
    </source>
</reference>
<protein>
    <submittedName>
        <fullName evidence="1">Uncharacterized protein</fullName>
    </submittedName>
</protein>
<evidence type="ECO:0000313" key="1">
    <source>
        <dbReference type="EMBL" id="HIR54899.1"/>
    </source>
</evidence>
<organism evidence="1 2">
    <name type="scientific">Candidatus Scatomorpha intestinigallinarum</name>
    <dbReference type="NCBI Taxonomy" id="2840923"/>
    <lineage>
        <taxon>Bacteria</taxon>
        <taxon>Bacillati</taxon>
        <taxon>Bacillota</taxon>
        <taxon>Clostridia</taxon>
        <taxon>Eubacteriales</taxon>
        <taxon>Candidatus Scatomorpha</taxon>
    </lineage>
</organism>
<dbReference type="InterPro" id="IPR046653">
    <property type="entry name" value="DUF6765"/>
</dbReference>
<comment type="caution">
    <text evidence="1">The sequence shown here is derived from an EMBL/GenBank/DDBJ whole genome shotgun (WGS) entry which is preliminary data.</text>
</comment>
<dbReference type="AlphaFoldDB" id="A0A9D1DL39"/>
<reference evidence="1" key="1">
    <citation type="submission" date="2020-10" db="EMBL/GenBank/DDBJ databases">
        <authorList>
            <person name="Gilroy R."/>
        </authorList>
    </citation>
    <scope>NUCLEOTIDE SEQUENCE</scope>
    <source>
        <strain evidence="1">ChiGjej3B3-7149</strain>
    </source>
</reference>
<name>A0A9D1DL39_9FIRM</name>
<dbReference type="Proteomes" id="UP000824238">
    <property type="component" value="Unassembled WGS sequence"/>
</dbReference>
<sequence>MDITFHYFAVKTLALEAGFPGAEAQRLAAFSQFVDDFDRRGSLYCGNVPRYIRLSRDHDLYSPGGSPLEGNFEPVTTGSGGLADFASLLLPRAQKFTLAPFHFLPASPRADWADCRTVPARLGDGSLASSQLLEARAALLSGRGSRRAALMRIGIYLHSFADTYAHQLFSGGNSWVNDVLLESVTENAGGTDVTAAALGERELAAAECFGSGRGPEDWRSILPRIGHMWAGRTPDRANLSFTLRYRASADDPDYSLSYSRSNTALFLEAAEQILNYLRSCRRLPPVSAGAWASLSSRLEQAFLLPAPERDAHRRLASRWSALFPGYVYAYDPAVIEASFRPAGGDSYSEDFYLFNYIAEEPLIRLYGPKPRRRT</sequence>